<keyword evidence="4" id="KW-0479">Metal-binding</keyword>
<keyword evidence="5" id="KW-0378">Hydrolase</keyword>
<protein>
    <recommendedName>
        <fullName evidence="8">Peptidase M1 leukotriene A4 hydrolase/aminopeptidase C-terminal domain-containing protein</fullName>
    </recommendedName>
</protein>
<evidence type="ECO:0000259" key="8">
    <source>
        <dbReference type="SMART" id="SM01263"/>
    </source>
</evidence>
<dbReference type="PANTHER" id="PTHR46627:SF1">
    <property type="entry name" value="AMINOPEPTIDASE O"/>
    <property type="match status" value="1"/>
</dbReference>
<name>A0A8B9Y5G5_BOSMU</name>
<keyword evidence="7" id="KW-0482">Metalloprotease</keyword>
<evidence type="ECO:0000256" key="3">
    <source>
        <dbReference type="ARBA" id="ARBA00022670"/>
    </source>
</evidence>
<dbReference type="SMART" id="SM01263">
    <property type="entry name" value="Leuk-A4-hydro_C"/>
    <property type="match status" value="1"/>
</dbReference>
<dbReference type="GeneTree" id="ENSGT00940000155211"/>
<accession>A0A8B9Y5G5</accession>
<evidence type="ECO:0000256" key="4">
    <source>
        <dbReference type="ARBA" id="ARBA00022723"/>
    </source>
</evidence>
<dbReference type="Ensembl" id="ENSBGRT00000037717.1">
    <property type="protein sequence ID" value="ENSBGRP00000032613.1"/>
    <property type="gene ID" value="ENSBGRG00000020501.1"/>
</dbReference>
<organism evidence="9 10">
    <name type="scientific">Bos mutus grunniens</name>
    <name type="common">Wild yak</name>
    <name type="synonym">Bos grunniens</name>
    <dbReference type="NCBI Taxonomy" id="30521"/>
    <lineage>
        <taxon>Eukaryota</taxon>
        <taxon>Metazoa</taxon>
        <taxon>Chordata</taxon>
        <taxon>Craniata</taxon>
        <taxon>Vertebrata</taxon>
        <taxon>Euteleostomi</taxon>
        <taxon>Mammalia</taxon>
        <taxon>Eutheria</taxon>
        <taxon>Laurasiatheria</taxon>
        <taxon>Artiodactyla</taxon>
        <taxon>Ruminantia</taxon>
        <taxon>Pecora</taxon>
        <taxon>Bovidae</taxon>
        <taxon>Bovinae</taxon>
        <taxon>Bos</taxon>
    </lineage>
</organism>
<dbReference type="GO" id="GO:0006508">
    <property type="term" value="P:proteolysis"/>
    <property type="evidence" value="ECO:0007669"/>
    <property type="project" value="UniProtKB-KW"/>
</dbReference>
<proteinExistence type="inferred from homology"/>
<dbReference type="GO" id="GO:0070006">
    <property type="term" value="F:metalloaminopeptidase activity"/>
    <property type="evidence" value="ECO:0007669"/>
    <property type="project" value="InterPro"/>
</dbReference>
<sequence length="226" mass="25533">KAETGLRCCGPLAPAAFRRAGGATALSAGSGARLSPSPIAGEPLQRELQALAQCGLAQQVSAEVAKWVRVNRRPRKRKRKDREEVFEKLLPDQLVLLLEHLLEQKTVTPRTLQSLERIYLLSEQDAEVRHRWCELIVKHKYTKAYRDVERFLQEDQAMGIYLYGELMLSEDPRQQHLARRKDHSENLFHASARSPCGPRLAWTLDIKGRAMGLLKPAVSGRPRLVG</sequence>
<comment type="cofactor">
    <cofactor evidence="1">
        <name>Zn(2+)</name>
        <dbReference type="ChEBI" id="CHEBI:29105"/>
    </cofactor>
</comment>
<reference evidence="9" key="1">
    <citation type="submission" date="2019-05" db="EMBL/GenBank/DDBJ databases">
        <authorList>
            <person name="Zhang S."/>
            <person name="Liu J."/>
        </authorList>
    </citation>
    <scope>NUCLEOTIDE SEQUENCE [LARGE SCALE GENOMIC DNA]</scope>
</reference>
<dbReference type="Pfam" id="PF09127">
    <property type="entry name" value="Leuk-A4-hydro_C"/>
    <property type="match status" value="1"/>
</dbReference>
<dbReference type="InterPro" id="IPR016024">
    <property type="entry name" value="ARM-type_fold"/>
</dbReference>
<dbReference type="InterPro" id="IPR015211">
    <property type="entry name" value="Peptidase_M1_C"/>
</dbReference>
<dbReference type="GO" id="GO:0005730">
    <property type="term" value="C:nucleolus"/>
    <property type="evidence" value="ECO:0007669"/>
    <property type="project" value="InterPro"/>
</dbReference>
<dbReference type="Proteomes" id="UP000694520">
    <property type="component" value="Chromosome 20"/>
</dbReference>
<evidence type="ECO:0000256" key="7">
    <source>
        <dbReference type="ARBA" id="ARBA00023049"/>
    </source>
</evidence>
<dbReference type="InterPro" id="IPR033577">
    <property type="entry name" value="AOPep"/>
</dbReference>
<reference evidence="9" key="3">
    <citation type="submission" date="2025-09" db="UniProtKB">
        <authorList>
            <consortium name="Ensembl"/>
        </authorList>
    </citation>
    <scope>IDENTIFICATION</scope>
</reference>
<dbReference type="Gene3D" id="1.25.40.320">
    <property type="entry name" value="Peptidase M1, leukotriene A4 hydrolase/aminopeptidase C-terminal domain"/>
    <property type="match status" value="1"/>
</dbReference>
<feature type="domain" description="Peptidase M1 leukotriene A4 hydrolase/aminopeptidase C-terminal" evidence="8">
    <location>
        <begin position="55"/>
        <end position="183"/>
    </location>
</feature>
<dbReference type="InterPro" id="IPR038502">
    <property type="entry name" value="M1_LTA-4_hydro/amino_C_sf"/>
</dbReference>
<evidence type="ECO:0000256" key="6">
    <source>
        <dbReference type="ARBA" id="ARBA00022833"/>
    </source>
</evidence>
<dbReference type="FunFam" id="1.25.40.320:FF:000003">
    <property type="entry name" value="Aminopeptidase O isoform 1"/>
    <property type="match status" value="1"/>
</dbReference>
<evidence type="ECO:0000313" key="9">
    <source>
        <dbReference type="Ensembl" id="ENSBGRP00000032613.1"/>
    </source>
</evidence>
<reference evidence="9" key="2">
    <citation type="submission" date="2025-08" db="UniProtKB">
        <authorList>
            <consortium name="Ensembl"/>
        </authorList>
    </citation>
    <scope>IDENTIFICATION</scope>
</reference>
<dbReference type="GO" id="GO:0008270">
    <property type="term" value="F:zinc ion binding"/>
    <property type="evidence" value="ECO:0007669"/>
    <property type="project" value="InterPro"/>
</dbReference>
<dbReference type="SUPFAM" id="SSF48371">
    <property type="entry name" value="ARM repeat"/>
    <property type="match status" value="1"/>
</dbReference>
<dbReference type="AlphaFoldDB" id="A0A8B9Y5G5"/>
<evidence type="ECO:0000256" key="2">
    <source>
        <dbReference type="ARBA" id="ARBA00010136"/>
    </source>
</evidence>
<keyword evidence="6" id="KW-0862">Zinc</keyword>
<keyword evidence="10" id="KW-1185">Reference proteome</keyword>
<keyword evidence="3" id="KW-0645">Protease</keyword>
<evidence type="ECO:0000313" key="10">
    <source>
        <dbReference type="Proteomes" id="UP000694520"/>
    </source>
</evidence>
<evidence type="ECO:0000256" key="5">
    <source>
        <dbReference type="ARBA" id="ARBA00022801"/>
    </source>
</evidence>
<dbReference type="PANTHER" id="PTHR46627">
    <property type="entry name" value="AMINOPEPTIDASE O"/>
    <property type="match status" value="1"/>
</dbReference>
<evidence type="ECO:0000256" key="1">
    <source>
        <dbReference type="ARBA" id="ARBA00001947"/>
    </source>
</evidence>
<comment type="similarity">
    <text evidence="2">Belongs to the peptidase M1 family.</text>
</comment>